<comment type="subunit">
    <text evidence="9">Forms a complex with SecD. Part of the essential Sec protein translocation apparatus which comprises SecA, SecYEG and auxiliary proteins SecDF-YajC and YidC.</text>
</comment>
<evidence type="ECO:0000256" key="1">
    <source>
        <dbReference type="ARBA" id="ARBA00004651"/>
    </source>
</evidence>
<keyword evidence="4 9" id="KW-0812">Transmembrane</keyword>
<dbReference type="GO" id="GO:0043952">
    <property type="term" value="P:protein transport by the Sec complex"/>
    <property type="evidence" value="ECO:0007669"/>
    <property type="project" value="UniProtKB-UniRule"/>
</dbReference>
<dbReference type="InterPro" id="IPR022646">
    <property type="entry name" value="SecD/SecF_CS"/>
</dbReference>
<keyword evidence="2 9" id="KW-0813">Transport</keyword>
<keyword evidence="8 9" id="KW-0472">Membrane</keyword>
<dbReference type="PRINTS" id="PR01755">
    <property type="entry name" value="SECFTRNLCASE"/>
</dbReference>
<reference evidence="11" key="1">
    <citation type="submission" date="2024-06" db="EMBL/GenBank/DDBJ databases">
        <title>Complete genome of Salinicola endophyticus HNIBRBA4755.</title>
        <authorList>
            <person name="Shin S.Y."/>
            <person name="Kang H."/>
            <person name="Song J."/>
        </authorList>
    </citation>
    <scope>NUCLEOTIDE SEQUENCE</scope>
    <source>
        <strain evidence="11">HNIBRBA4755</strain>
    </source>
</reference>
<dbReference type="NCBIfam" id="TIGR00966">
    <property type="entry name" value="transloc_SecF"/>
    <property type="match status" value="1"/>
</dbReference>
<sequence length="303" mass="33001">MRQFDFMGKRRIAFIVSIVLTIVSIGALVLLNLNLGLDFTGGTVVELHYAAAPSLDDVRALLASHGFENFQVQTFGAANEVLVRLQQTFNNDVGNQVVAALDANGASIELVRAEFVGAQVGDQLRDQSGLGMLVAMAGVAVYVAFRFQYKFALCALISLAHDVVIVLGLFALFQWEFDLTVLAGIMAVIGYSLNDTIIVYDRIRENIRLSRSDDMAQIFNEAINQTLSRTLATSGTTLLVLFALFFLGGDMIHNFSISLILGIVAGTFSSVYVAAALLLVFKLERQDLIPAKKENVEGEEELP</sequence>
<dbReference type="Pfam" id="PF02355">
    <property type="entry name" value="SecD_SecF_C"/>
    <property type="match status" value="1"/>
</dbReference>
<evidence type="ECO:0000256" key="4">
    <source>
        <dbReference type="ARBA" id="ARBA00022692"/>
    </source>
</evidence>
<evidence type="ECO:0000256" key="2">
    <source>
        <dbReference type="ARBA" id="ARBA00022448"/>
    </source>
</evidence>
<keyword evidence="3 9" id="KW-1003">Cell membrane</keyword>
<dbReference type="InterPro" id="IPR048634">
    <property type="entry name" value="SecD_SecF_C"/>
</dbReference>
<dbReference type="GO" id="GO:0005886">
    <property type="term" value="C:plasma membrane"/>
    <property type="evidence" value="ECO:0007669"/>
    <property type="project" value="UniProtKB-SubCell"/>
</dbReference>
<gene>
    <name evidence="9 11" type="primary">secF</name>
    <name evidence="11" type="ORF">ABV408_13745</name>
</gene>
<proteinExistence type="inferred from homology"/>
<dbReference type="GO" id="GO:0015450">
    <property type="term" value="F:protein-transporting ATPase activity"/>
    <property type="evidence" value="ECO:0007669"/>
    <property type="project" value="InterPro"/>
</dbReference>
<feature type="domain" description="Protein export membrane protein SecD/SecF C-terminal" evidence="10">
    <location>
        <begin position="99"/>
        <end position="282"/>
    </location>
</feature>
<dbReference type="GO" id="GO:0065002">
    <property type="term" value="P:intracellular protein transmembrane transport"/>
    <property type="evidence" value="ECO:0007669"/>
    <property type="project" value="UniProtKB-UniRule"/>
</dbReference>
<dbReference type="InterPro" id="IPR055344">
    <property type="entry name" value="SecD_SecF_C_bact"/>
</dbReference>
<feature type="transmembrane region" description="Helical" evidence="9">
    <location>
        <begin position="12"/>
        <end position="31"/>
    </location>
</feature>
<dbReference type="InterPro" id="IPR022645">
    <property type="entry name" value="SecD/SecF_bac"/>
</dbReference>
<comment type="function">
    <text evidence="9">Part of the Sec protein translocase complex. Interacts with the SecYEG preprotein conducting channel. SecDF uses the proton motive force (PMF) to complete protein translocation after the ATP-dependent function of SecA.</text>
</comment>
<dbReference type="PANTHER" id="PTHR30081">
    <property type="entry name" value="PROTEIN-EXPORT MEMBRANE PROTEIN SEC"/>
    <property type="match status" value="1"/>
</dbReference>
<evidence type="ECO:0000256" key="8">
    <source>
        <dbReference type="ARBA" id="ARBA00023136"/>
    </source>
</evidence>
<dbReference type="InterPro" id="IPR005665">
    <property type="entry name" value="SecF_bac"/>
</dbReference>
<dbReference type="RefSeq" id="WP_353979484.1">
    <property type="nucleotide sequence ID" value="NZ_CP159578.1"/>
</dbReference>
<dbReference type="EMBL" id="CP159578">
    <property type="protein sequence ID" value="XCJ78492.1"/>
    <property type="molecule type" value="Genomic_DNA"/>
</dbReference>
<comment type="subcellular location">
    <subcellularLocation>
        <location evidence="1 9">Cell membrane</location>
        <topology evidence="1 9">Multi-pass membrane protein</topology>
    </subcellularLocation>
</comment>
<feature type="transmembrane region" description="Helical" evidence="9">
    <location>
        <begin position="128"/>
        <end position="145"/>
    </location>
</feature>
<organism evidence="11">
    <name type="scientific">Salinicola endophyticus</name>
    <dbReference type="NCBI Taxonomy" id="1949083"/>
    <lineage>
        <taxon>Bacteria</taxon>
        <taxon>Pseudomonadati</taxon>
        <taxon>Pseudomonadota</taxon>
        <taxon>Gammaproteobacteria</taxon>
        <taxon>Oceanospirillales</taxon>
        <taxon>Halomonadaceae</taxon>
        <taxon>Salinicola</taxon>
    </lineage>
</organism>
<dbReference type="InterPro" id="IPR022813">
    <property type="entry name" value="SecD/SecF_arch_bac"/>
</dbReference>
<evidence type="ECO:0000313" key="11">
    <source>
        <dbReference type="EMBL" id="XCJ78492.1"/>
    </source>
</evidence>
<evidence type="ECO:0000256" key="3">
    <source>
        <dbReference type="ARBA" id="ARBA00022475"/>
    </source>
</evidence>
<keyword evidence="6 9" id="KW-1133">Transmembrane helix</keyword>
<evidence type="ECO:0000256" key="9">
    <source>
        <dbReference type="HAMAP-Rule" id="MF_01464"/>
    </source>
</evidence>
<evidence type="ECO:0000256" key="7">
    <source>
        <dbReference type="ARBA" id="ARBA00023010"/>
    </source>
</evidence>
<dbReference type="NCBIfam" id="TIGR00916">
    <property type="entry name" value="2A0604s01"/>
    <property type="match status" value="1"/>
</dbReference>
<keyword evidence="7 9" id="KW-0811">Translocation</keyword>
<name>A0AB74U5I3_9GAMM</name>
<feature type="transmembrane region" description="Helical" evidence="9">
    <location>
        <begin position="231"/>
        <end position="249"/>
    </location>
</feature>
<feature type="transmembrane region" description="Helical" evidence="9">
    <location>
        <begin position="255"/>
        <end position="281"/>
    </location>
</feature>
<evidence type="ECO:0000259" key="10">
    <source>
        <dbReference type="Pfam" id="PF02355"/>
    </source>
</evidence>
<comment type="similarity">
    <text evidence="9">Belongs to the SecD/SecF family. SecF subfamily.</text>
</comment>
<evidence type="ECO:0000256" key="5">
    <source>
        <dbReference type="ARBA" id="ARBA00022927"/>
    </source>
</evidence>
<dbReference type="GO" id="GO:0006605">
    <property type="term" value="P:protein targeting"/>
    <property type="evidence" value="ECO:0007669"/>
    <property type="project" value="UniProtKB-UniRule"/>
</dbReference>
<keyword evidence="5 9" id="KW-0653">Protein transport</keyword>
<dbReference type="Gene3D" id="1.20.1640.10">
    <property type="entry name" value="Multidrug efflux transporter AcrB transmembrane domain"/>
    <property type="match status" value="1"/>
</dbReference>
<dbReference type="SUPFAM" id="SSF82866">
    <property type="entry name" value="Multidrug efflux transporter AcrB transmembrane domain"/>
    <property type="match status" value="1"/>
</dbReference>
<protein>
    <recommendedName>
        <fullName evidence="9">Protein-export membrane protein SecF</fullName>
    </recommendedName>
</protein>
<dbReference type="PANTHER" id="PTHR30081:SF8">
    <property type="entry name" value="PROTEIN TRANSLOCASE SUBUNIT SECF"/>
    <property type="match status" value="1"/>
</dbReference>
<evidence type="ECO:0000256" key="6">
    <source>
        <dbReference type="ARBA" id="ARBA00022989"/>
    </source>
</evidence>
<dbReference type="AlphaFoldDB" id="A0AB74U5I3"/>
<feature type="transmembrane region" description="Helical" evidence="9">
    <location>
        <begin position="179"/>
        <end position="200"/>
    </location>
</feature>
<feature type="transmembrane region" description="Helical" evidence="9">
    <location>
        <begin position="152"/>
        <end position="173"/>
    </location>
</feature>
<dbReference type="Pfam" id="PF07549">
    <property type="entry name" value="Sec_GG"/>
    <property type="match status" value="1"/>
</dbReference>
<accession>A0AB74U5I3</accession>
<dbReference type="HAMAP" id="MF_01464_B">
    <property type="entry name" value="SecF_B"/>
    <property type="match status" value="1"/>
</dbReference>